<gene>
    <name evidence="2" type="ORF">CUU80_04480</name>
</gene>
<feature type="compositionally biased region" description="Low complexity" evidence="1">
    <location>
        <begin position="445"/>
        <end position="459"/>
    </location>
</feature>
<dbReference type="InterPro" id="IPR019933">
    <property type="entry name" value="DivIVA_domain"/>
</dbReference>
<proteinExistence type="predicted"/>
<feature type="compositionally biased region" description="Low complexity" evidence="1">
    <location>
        <begin position="346"/>
        <end position="371"/>
    </location>
</feature>
<name>A0A2M9HR59_9BIFI</name>
<feature type="region of interest" description="Disordered" evidence="1">
    <location>
        <begin position="445"/>
        <end position="554"/>
    </location>
</feature>
<dbReference type="RefSeq" id="WP_100496158.1">
    <property type="nucleotide sequence ID" value="NZ_PGLQ01000002.1"/>
</dbReference>
<dbReference type="AlphaFoldDB" id="A0A2M9HR59"/>
<feature type="compositionally biased region" description="Low complexity" evidence="1">
    <location>
        <begin position="312"/>
        <end position="332"/>
    </location>
</feature>
<dbReference type="Proteomes" id="UP000228755">
    <property type="component" value="Unassembled WGS sequence"/>
</dbReference>
<keyword evidence="3" id="KW-1185">Reference proteome</keyword>
<feature type="region of interest" description="Disordered" evidence="1">
    <location>
        <begin position="246"/>
        <end position="265"/>
    </location>
</feature>
<dbReference type="OrthoDB" id="3480096at2"/>
<accession>A0A2M9HR59</accession>
<evidence type="ECO:0000313" key="2">
    <source>
        <dbReference type="EMBL" id="PJM79301.1"/>
    </source>
</evidence>
<dbReference type="EMBL" id="PGLQ01000002">
    <property type="protein sequence ID" value="PJM79301.1"/>
    <property type="molecule type" value="Genomic_DNA"/>
</dbReference>
<dbReference type="InterPro" id="IPR019932">
    <property type="entry name" value="CHP03543"/>
</dbReference>
<feature type="region of interest" description="Disordered" evidence="1">
    <location>
        <begin position="311"/>
        <end position="392"/>
    </location>
</feature>
<organism evidence="2 3">
    <name type="scientific">Bifidobacterium scaligerum</name>
    <dbReference type="NCBI Taxonomy" id="2052656"/>
    <lineage>
        <taxon>Bacteria</taxon>
        <taxon>Bacillati</taxon>
        <taxon>Actinomycetota</taxon>
        <taxon>Actinomycetes</taxon>
        <taxon>Bifidobacteriales</taxon>
        <taxon>Bifidobacteriaceae</taxon>
        <taxon>Bifidobacterium</taxon>
    </lineage>
</organism>
<reference evidence="2 3" key="1">
    <citation type="submission" date="2017-11" db="EMBL/GenBank/DDBJ databases">
        <title>Draft genome sequences of strains TRE 1, TRE D, TRE H and TRI 7, isolated from tamarins, belonging to four potential novel Bifidobacterium species.</title>
        <authorList>
            <person name="Mattarelli P."/>
            <person name="Modesto M."/>
            <person name="Bonetti A."/>
            <person name="Puglisi E."/>
            <person name="Morelli L."/>
        </authorList>
    </citation>
    <scope>NUCLEOTIDE SEQUENCE [LARGE SCALE GENOMIC DNA]</scope>
    <source>
        <strain evidence="3">TRED</strain>
    </source>
</reference>
<comment type="caution">
    <text evidence="2">The sequence shown here is derived from an EMBL/GenBank/DDBJ whole genome shotgun (WGS) entry which is preliminary data.</text>
</comment>
<protein>
    <submittedName>
        <fullName evidence="2">DivIVA domain-containing protein</fullName>
    </submittedName>
</protein>
<feature type="compositionally biased region" description="Low complexity" evidence="1">
    <location>
        <begin position="492"/>
        <end position="506"/>
    </location>
</feature>
<sequence length="554" mass="58055">MAQELREGDAKTGIARAGKRKWGYDPEQVDAFLERAHALYDSDGVKLTQHDIQDVSFDVKKNGYVIAQVDAALGRLERAVVDKQTTWEIAQFGRVTWKATTEKLYREVQSHAERAERERFKPGAPKQPSYDKKQVDRLVDQIVDKAAASLGIDGVSEADVRALADLNANTVNNVVFTQRKGKRGYDERQVDYFLNSCVQLLSRLESYARVADYVSGEPASTPSASASVPAPSANADSVPSLFAAGAQPPAADVRPTATPATDHDDSFDALHQAERNLFAAPAPTSPVAAAPAATVAAAAPVAAPVAVPPSFAPQTATSSSASAGTPYAAAQPPVAHPGPVPEHKIAPVTPAAEPVATPSAVPAPSTATQPVSFAPSQPTQESSIFDAHTDNAGQSDSSLAALAHMAEISQEIPVVNTQSFTPKLPDLGSPQLKLSDLPEPIAPVAAPSAPFAAPAGSSADRSAGETTAPAHAYAGSSASVQPVEHTPEHKSAVPVAEPEPESQVEQPEAKPEEPKHDSAAANPFAMLFPMSSDLDTEIPDLSFPTLNDSTKKGR</sequence>
<feature type="compositionally biased region" description="Polar residues" evidence="1">
    <location>
        <begin position="374"/>
        <end position="383"/>
    </location>
</feature>
<evidence type="ECO:0000313" key="3">
    <source>
        <dbReference type="Proteomes" id="UP000228755"/>
    </source>
</evidence>
<dbReference type="Gene3D" id="6.10.250.660">
    <property type="match status" value="1"/>
</dbReference>
<feature type="compositionally biased region" description="Basic and acidic residues" evidence="1">
    <location>
        <begin position="507"/>
        <end position="518"/>
    </location>
</feature>
<dbReference type="NCBIfam" id="TIGR03544">
    <property type="entry name" value="DivI1A_domain"/>
    <property type="match status" value="2"/>
</dbReference>
<dbReference type="NCBIfam" id="TIGR03543">
    <property type="entry name" value="divI1A_rptt_fam"/>
    <property type="match status" value="1"/>
</dbReference>
<evidence type="ECO:0000256" key="1">
    <source>
        <dbReference type="SAM" id="MobiDB-lite"/>
    </source>
</evidence>